<dbReference type="AlphaFoldDB" id="A0A1H1PBQ5"/>
<evidence type="ECO:0000256" key="1">
    <source>
        <dbReference type="SAM" id="Phobius"/>
    </source>
</evidence>
<dbReference type="STRING" id="630515.SAMN04489812_0838"/>
<evidence type="ECO:0000313" key="2">
    <source>
        <dbReference type="EMBL" id="SDS08593.1"/>
    </source>
</evidence>
<organism evidence="2 3">
    <name type="scientific">Microlunatus soli</name>
    <dbReference type="NCBI Taxonomy" id="630515"/>
    <lineage>
        <taxon>Bacteria</taxon>
        <taxon>Bacillati</taxon>
        <taxon>Actinomycetota</taxon>
        <taxon>Actinomycetes</taxon>
        <taxon>Propionibacteriales</taxon>
        <taxon>Propionibacteriaceae</taxon>
        <taxon>Microlunatus</taxon>
    </lineage>
</organism>
<protein>
    <recommendedName>
        <fullName evidence="4">DUF1453 domain-containing protein</fullName>
    </recommendedName>
</protein>
<accession>A0A1H1PBQ5</accession>
<proteinExistence type="predicted"/>
<evidence type="ECO:0008006" key="4">
    <source>
        <dbReference type="Google" id="ProtNLM"/>
    </source>
</evidence>
<gene>
    <name evidence="2" type="ORF">SAMN04489812_0838</name>
</gene>
<keyword evidence="1" id="KW-0812">Transmembrane</keyword>
<feature type="transmembrane region" description="Helical" evidence="1">
    <location>
        <begin position="36"/>
        <end position="54"/>
    </location>
</feature>
<reference evidence="2 3" key="1">
    <citation type="submission" date="2016-10" db="EMBL/GenBank/DDBJ databases">
        <authorList>
            <person name="de Groot N.N."/>
        </authorList>
    </citation>
    <scope>NUCLEOTIDE SEQUENCE [LARGE SCALE GENOMIC DNA]</scope>
    <source>
        <strain evidence="2 3">DSM 21800</strain>
    </source>
</reference>
<keyword evidence="1" id="KW-1133">Transmembrane helix</keyword>
<keyword evidence="1" id="KW-0472">Membrane</keyword>
<feature type="transmembrane region" description="Helical" evidence="1">
    <location>
        <begin position="131"/>
        <end position="151"/>
    </location>
</feature>
<sequence>MSPTLVLYVVVGLALLLFISFRQMQWQSVNAAKMMRMPLILVGVGLFVAVKTFDTPGSLHIQGGDLLLIGIGACLALLGGWVMGRLTQIGTVNDATHSRLRPSGLAIWFGFLAVRIGIDVLAHSLHFELAASTPVILFMVAIVKAAQALTVRERVERHELAAARDGSLQRV</sequence>
<keyword evidence="3" id="KW-1185">Reference proteome</keyword>
<feature type="transmembrane region" description="Helical" evidence="1">
    <location>
        <begin position="6"/>
        <end position="24"/>
    </location>
</feature>
<dbReference type="Proteomes" id="UP000199103">
    <property type="component" value="Chromosome I"/>
</dbReference>
<feature type="transmembrane region" description="Helical" evidence="1">
    <location>
        <begin position="105"/>
        <end position="125"/>
    </location>
</feature>
<feature type="transmembrane region" description="Helical" evidence="1">
    <location>
        <begin position="66"/>
        <end position="84"/>
    </location>
</feature>
<dbReference type="EMBL" id="LT629772">
    <property type="protein sequence ID" value="SDS08593.1"/>
    <property type="molecule type" value="Genomic_DNA"/>
</dbReference>
<evidence type="ECO:0000313" key="3">
    <source>
        <dbReference type="Proteomes" id="UP000199103"/>
    </source>
</evidence>
<name>A0A1H1PBQ5_9ACTN</name>
<dbReference type="RefSeq" id="WP_091520331.1">
    <property type="nucleotide sequence ID" value="NZ_LT629772.1"/>
</dbReference>
<dbReference type="OrthoDB" id="4878571at2"/>